<protein>
    <submittedName>
        <fullName evidence="2">Uncharacterized protein</fullName>
    </submittedName>
</protein>
<name>A0A3N4JQJ6_9PEZI</name>
<feature type="compositionally biased region" description="Low complexity" evidence="1">
    <location>
        <begin position="58"/>
        <end position="72"/>
    </location>
</feature>
<reference evidence="2 3" key="1">
    <citation type="journal article" date="2018" name="Nat. Ecol. Evol.">
        <title>Pezizomycetes genomes reveal the molecular basis of ectomycorrhizal truffle lifestyle.</title>
        <authorList>
            <person name="Murat C."/>
            <person name="Payen T."/>
            <person name="Noel B."/>
            <person name="Kuo A."/>
            <person name="Morin E."/>
            <person name="Chen J."/>
            <person name="Kohler A."/>
            <person name="Krizsan K."/>
            <person name="Balestrini R."/>
            <person name="Da Silva C."/>
            <person name="Montanini B."/>
            <person name="Hainaut M."/>
            <person name="Levati E."/>
            <person name="Barry K.W."/>
            <person name="Belfiori B."/>
            <person name="Cichocki N."/>
            <person name="Clum A."/>
            <person name="Dockter R.B."/>
            <person name="Fauchery L."/>
            <person name="Guy J."/>
            <person name="Iotti M."/>
            <person name="Le Tacon F."/>
            <person name="Lindquist E.A."/>
            <person name="Lipzen A."/>
            <person name="Malagnac F."/>
            <person name="Mello A."/>
            <person name="Molinier V."/>
            <person name="Miyauchi S."/>
            <person name="Poulain J."/>
            <person name="Riccioni C."/>
            <person name="Rubini A."/>
            <person name="Sitrit Y."/>
            <person name="Splivallo R."/>
            <person name="Traeger S."/>
            <person name="Wang M."/>
            <person name="Zifcakova L."/>
            <person name="Wipf D."/>
            <person name="Zambonelli A."/>
            <person name="Paolocci F."/>
            <person name="Nowrousian M."/>
            <person name="Ottonello S."/>
            <person name="Baldrian P."/>
            <person name="Spatafora J.W."/>
            <person name="Henrissat B."/>
            <person name="Nagy L.G."/>
            <person name="Aury J.M."/>
            <person name="Wincker P."/>
            <person name="Grigoriev I.V."/>
            <person name="Bonfante P."/>
            <person name="Martin F.M."/>
        </authorList>
    </citation>
    <scope>NUCLEOTIDE SEQUENCE [LARGE SCALE GENOMIC DNA]</scope>
    <source>
        <strain evidence="2 3">120613-1</strain>
    </source>
</reference>
<evidence type="ECO:0000256" key="1">
    <source>
        <dbReference type="SAM" id="MobiDB-lite"/>
    </source>
</evidence>
<keyword evidence="3" id="KW-1185">Reference proteome</keyword>
<evidence type="ECO:0000313" key="3">
    <source>
        <dbReference type="Proteomes" id="UP000276215"/>
    </source>
</evidence>
<dbReference type="Proteomes" id="UP000276215">
    <property type="component" value="Unassembled WGS sequence"/>
</dbReference>
<feature type="region of interest" description="Disordered" evidence="1">
    <location>
        <begin position="109"/>
        <end position="132"/>
    </location>
</feature>
<dbReference type="EMBL" id="ML120380">
    <property type="protein sequence ID" value="RPB00447.1"/>
    <property type="molecule type" value="Genomic_DNA"/>
</dbReference>
<evidence type="ECO:0000313" key="2">
    <source>
        <dbReference type="EMBL" id="RPB00447.1"/>
    </source>
</evidence>
<sequence length="132" mass="14431">MKETFWPFLAEARAKAFMEATIKSAFACTGIWPLNRVKVLKKIPTYDPTRHFMRGKISLTSSSSESSPSHSSGTQQPTPNNLTVSLPLSTSAPSLTTSTISLPFLPFTSILPDRPQTPTLQSRASTPHNTPE</sequence>
<organism evidence="2 3">
    <name type="scientific">Choiromyces venosus 120613-1</name>
    <dbReference type="NCBI Taxonomy" id="1336337"/>
    <lineage>
        <taxon>Eukaryota</taxon>
        <taxon>Fungi</taxon>
        <taxon>Dikarya</taxon>
        <taxon>Ascomycota</taxon>
        <taxon>Pezizomycotina</taxon>
        <taxon>Pezizomycetes</taxon>
        <taxon>Pezizales</taxon>
        <taxon>Tuberaceae</taxon>
        <taxon>Choiromyces</taxon>
    </lineage>
</organism>
<proteinExistence type="predicted"/>
<gene>
    <name evidence="2" type="ORF">L873DRAFT_1766168</name>
</gene>
<dbReference type="AlphaFoldDB" id="A0A3N4JQJ6"/>
<accession>A0A3N4JQJ6</accession>
<feature type="compositionally biased region" description="Polar residues" evidence="1">
    <location>
        <begin position="116"/>
        <end position="132"/>
    </location>
</feature>
<feature type="region of interest" description="Disordered" evidence="1">
    <location>
        <begin position="57"/>
        <end position="89"/>
    </location>
</feature>